<dbReference type="EMBL" id="CP035282">
    <property type="protein sequence ID" value="QAT61139.1"/>
    <property type="molecule type" value="Genomic_DNA"/>
</dbReference>
<sequence length="119" mass="13821">MKRYYKVIVPGIIEILSFLLLDVKNLELFFMIWTFFSVVIILYILLNDSREFIRAGNVGTDKGNIQHTQNYFAQKMGEYVSVKNKKMGKTSVDYKIIIILIIYPAINIVGLILSSFKLY</sequence>
<feature type="transmembrane region" description="Helical" evidence="1">
    <location>
        <begin position="96"/>
        <end position="116"/>
    </location>
</feature>
<keyword evidence="1" id="KW-0472">Membrane</keyword>
<dbReference type="AlphaFoldDB" id="A0A410QB00"/>
<protein>
    <recommendedName>
        <fullName evidence="4">DUF3899 domain-containing protein</fullName>
    </recommendedName>
</protein>
<dbReference type="KEGG" id="spoa:EQM13_05830"/>
<accession>A0A410QB00</accession>
<evidence type="ECO:0000313" key="3">
    <source>
        <dbReference type="Proteomes" id="UP000287969"/>
    </source>
</evidence>
<organism evidence="2 3">
    <name type="scientific">Acidilutibacter cellobiosedens</name>
    <dbReference type="NCBI Taxonomy" id="2507161"/>
    <lineage>
        <taxon>Bacteria</taxon>
        <taxon>Bacillati</taxon>
        <taxon>Bacillota</taxon>
        <taxon>Tissierellia</taxon>
        <taxon>Tissierellales</taxon>
        <taxon>Acidilutibacteraceae</taxon>
        <taxon>Acidilutibacter</taxon>
    </lineage>
</organism>
<keyword evidence="3" id="KW-1185">Reference proteome</keyword>
<feature type="transmembrane region" description="Helical" evidence="1">
    <location>
        <begin position="29"/>
        <end position="46"/>
    </location>
</feature>
<gene>
    <name evidence="2" type="ORF">EQM13_05830</name>
</gene>
<dbReference type="Proteomes" id="UP000287969">
    <property type="component" value="Chromosome"/>
</dbReference>
<dbReference type="RefSeq" id="WP_071140845.1">
    <property type="nucleotide sequence ID" value="NZ_CP035282.1"/>
</dbReference>
<evidence type="ECO:0000256" key="1">
    <source>
        <dbReference type="SAM" id="Phobius"/>
    </source>
</evidence>
<name>A0A410QB00_9FIRM</name>
<reference evidence="3" key="1">
    <citation type="submission" date="2019-01" db="EMBL/GenBank/DDBJ databases">
        <title>Draft genomes of a novel of Sporanaerobacter strains.</title>
        <authorList>
            <person name="Ma S."/>
        </authorList>
    </citation>
    <scope>NUCLEOTIDE SEQUENCE [LARGE SCALE GENOMIC DNA]</scope>
    <source>
        <strain evidence="3">NJN-17</strain>
    </source>
</reference>
<evidence type="ECO:0000313" key="2">
    <source>
        <dbReference type="EMBL" id="QAT61139.1"/>
    </source>
</evidence>
<evidence type="ECO:0008006" key="4">
    <source>
        <dbReference type="Google" id="ProtNLM"/>
    </source>
</evidence>
<keyword evidence="1" id="KW-1133">Transmembrane helix</keyword>
<keyword evidence="1" id="KW-0812">Transmembrane</keyword>
<proteinExistence type="predicted"/>